<dbReference type="Pfam" id="PF01022">
    <property type="entry name" value="HTH_5"/>
    <property type="match status" value="1"/>
</dbReference>
<dbReference type="AlphaFoldDB" id="A0A1M5YKD0"/>
<evidence type="ECO:0000256" key="1">
    <source>
        <dbReference type="ARBA" id="ARBA00023015"/>
    </source>
</evidence>
<dbReference type="Proteomes" id="UP000183954">
    <property type="component" value="Unassembled WGS sequence"/>
</dbReference>
<dbReference type="STRING" id="1121420.SAMN02746098_02501"/>
<dbReference type="InterPro" id="IPR011991">
    <property type="entry name" value="ArsR-like_HTH"/>
</dbReference>
<evidence type="ECO:0000313" key="6">
    <source>
        <dbReference type="Proteomes" id="UP000183954"/>
    </source>
</evidence>
<sequence length="92" mass="10316">MGFQESLKAMSDKTRREILNLLKDGDMTAGDIAAHFSMTQATVSHHLSVLKGGGLVTDRRDGKYIFYELNTSVIEEIMAWLIELKGVDKNEK</sequence>
<reference evidence="6" key="1">
    <citation type="submission" date="2016-11" db="EMBL/GenBank/DDBJ databases">
        <authorList>
            <person name="Varghese N."/>
            <person name="Submissions S."/>
        </authorList>
    </citation>
    <scope>NUCLEOTIDE SEQUENCE [LARGE SCALE GENOMIC DNA]</scope>
    <source>
        <strain evidence="6">DSM 15449</strain>
    </source>
</reference>
<keyword evidence="1" id="KW-0805">Transcription regulation</keyword>
<accession>A0A1M5YKD0</accession>
<dbReference type="InterPro" id="IPR047796">
    <property type="entry name" value="SdpR-like_repress"/>
</dbReference>
<dbReference type="PRINTS" id="PR00778">
    <property type="entry name" value="HTHARSR"/>
</dbReference>
<dbReference type="GO" id="GO:0003700">
    <property type="term" value="F:DNA-binding transcription factor activity"/>
    <property type="evidence" value="ECO:0007669"/>
    <property type="project" value="InterPro"/>
</dbReference>
<protein>
    <submittedName>
        <fullName evidence="5">DNA-binding transcriptional regulator, ArsR family</fullName>
    </submittedName>
</protein>
<dbReference type="InterPro" id="IPR051081">
    <property type="entry name" value="HTH_MetalResp_TranReg"/>
</dbReference>
<dbReference type="SUPFAM" id="SSF46785">
    <property type="entry name" value="Winged helix' DNA-binding domain"/>
    <property type="match status" value="1"/>
</dbReference>
<dbReference type="InterPro" id="IPR036390">
    <property type="entry name" value="WH_DNA-bd_sf"/>
</dbReference>
<dbReference type="NCBIfam" id="NF033788">
    <property type="entry name" value="HTH_metalloreg"/>
    <property type="match status" value="1"/>
</dbReference>
<dbReference type="EMBL" id="FQXJ01000008">
    <property type="protein sequence ID" value="SHI12505.1"/>
    <property type="molecule type" value="Genomic_DNA"/>
</dbReference>
<proteinExistence type="predicted"/>
<gene>
    <name evidence="5" type="ORF">SAMN02746098_02501</name>
</gene>
<dbReference type="PANTHER" id="PTHR33154">
    <property type="entry name" value="TRANSCRIPTIONAL REGULATOR, ARSR FAMILY"/>
    <property type="match status" value="1"/>
</dbReference>
<keyword evidence="6" id="KW-1185">Reference proteome</keyword>
<evidence type="ECO:0000256" key="2">
    <source>
        <dbReference type="ARBA" id="ARBA00023125"/>
    </source>
</evidence>
<dbReference type="RefSeq" id="WP_073030064.1">
    <property type="nucleotide sequence ID" value="NZ_FQXJ01000008.1"/>
</dbReference>
<dbReference type="PANTHER" id="PTHR33154:SF33">
    <property type="entry name" value="TRANSCRIPTIONAL REPRESSOR SDPR"/>
    <property type="match status" value="1"/>
</dbReference>
<dbReference type="GO" id="GO:0003677">
    <property type="term" value="F:DNA binding"/>
    <property type="evidence" value="ECO:0007669"/>
    <property type="project" value="UniProtKB-KW"/>
</dbReference>
<feature type="domain" description="HTH arsR-type" evidence="4">
    <location>
        <begin position="1"/>
        <end position="89"/>
    </location>
</feature>
<evidence type="ECO:0000313" key="5">
    <source>
        <dbReference type="EMBL" id="SHI12505.1"/>
    </source>
</evidence>
<dbReference type="NCBIfam" id="NF033789">
    <property type="entry name" value="repress_SdpR"/>
    <property type="match status" value="1"/>
</dbReference>
<dbReference type="Gene3D" id="1.10.10.10">
    <property type="entry name" value="Winged helix-like DNA-binding domain superfamily/Winged helix DNA-binding domain"/>
    <property type="match status" value="1"/>
</dbReference>
<dbReference type="InterPro" id="IPR001845">
    <property type="entry name" value="HTH_ArsR_DNA-bd_dom"/>
</dbReference>
<dbReference type="PROSITE" id="PS50987">
    <property type="entry name" value="HTH_ARSR_2"/>
    <property type="match status" value="1"/>
</dbReference>
<dbReference type="OrthoDB" id="9799175at2"/>
<keyword evidence="2 5" id="KW-0238">DNA-binding</keyword>
<evidence type="ECO:0000256" key="3">
    <source>
        <dbReference type="ARBA" id="ARBA00023163"/>
    </source>
</evidence>
<keyword evidence="3" id="KW-0804">Transcription</keyword>
<dbReference type="CDD" id="cd00090">
    <property type="entry name" value="HTH_ARSR"/>
    <property type="match status" value="1"/>
</dbReference>
<dbReference type="SMART" id="SM00418">
    <property type="entry name" value="HTH_ARSR"/>
    <property type="match status" value="1"/>
</dbReference>
<evidence type="ECO:0000259" key="4">
    <source>
        <dbReference type="PROSITE" id="PS50987"/>
    </source>
</evidence>
<dbReference type="InterPro" id="IPR036388">
    <property type="entry name" value="WH-like_DNA-bd_sf"/>
</dbReference>
<organism evidence="5 6">
    <name type="scientific">Desulfosporosinus lacus DSM 15449</name>
    <dbReference type="NCBI Taxonomy" id="1121420"/>
    <lineage>
        <taxon>Bacteria</taxon>
        <taxon>Bacillati</taxon>
        <taxon>Bacillota</taxon>
        <taxon>Clostridia</taxon>
        <taxon>Eubacteriales</taxon>
        <taxon>Desulfitobacteriaceae</taxon>
        <taxon>Desulfosporosinus</taxon>
    </lineage>
</organism>
<name>A0A1M5YKD0_9FIRM</name>